<evidence type="ECO:0000313" key="3">
    <source>
        <dbReference type="EMBL" id="ERM93860.1"/>
    </source>
</evidence>
<evidence type="ECO:0000313" key="4">
    <source>
        <dbReference type="Proteomes" id="UP000017836"/>
    </source>
</evidence>
<feature type="signal peptide" evidence="2">
    <location>
        <begin position="1"/>
        <end position="18"/>
    </location>
</feature>
<sequence length="133" mass="15036">MLLISNPLVLHCFSLSRSVVLTWKVRTTFKKDGLTNKNDPSCSQIYRSWWEMSCPQHLTSTHTLSTPEVVVPQPPTKKARPKNWRELATIEEIQTLFSRLHASIEAQGANEGIGKDDIGEDGMEGYLDLPKEN</sequence>
<name>W1NFB6_AMBTC</name>
<dbReference type="EMBL" id="KI397561">
    <property type="protein sequence ID" value="ERM93860.1"/>
    <property type="molecule type" value="Genomic_DNA"/>
</dbReference>
<keyword evidence="2" id="KW-0732">Signal</keyword>
<feature type="chain" id="PRO_5004806525" evidence="2">
    <location>
        <begin position="19"/>
        <end position="133"/>
    </location>
</feature>
<dbReference type="HOGENOM" id="CLU_1909504_0_0_1"/>
<evidence type="ECO:0000256" key="2">
    <source>
        <dbReference type="SAM" id="SignalP"/>
    </source>
</evidence>
<dbReference type="Gramene" id="ERM93860">
    <property type="protein sequence ID" value="ERM93860"/>
    <property type="gene ID" value="AMTR_s00138p00111510"/>
</dbReference>
<proteinExistence type="predicted"/>
<dbReference type="AlphaFoldDB" id="W1NFB6"/>
<reference evidence="4" key="1">
    <citation type="journal article" date="2013" name="Science">
        <title>The Amborella genome and the evolution of flowering plants.</title>
        <authorList>
            <consortium name="Amborella Genome Project"/>
        </authorList>
    </citation>
    <scope>NUCLEOTIDE SEQUENCE [LARGE SCALE GENOMIC DNA]</scope>
</reference>
<feature type="region of interest" description="Disordered" evidence="1">
    <location>
        <begin position="108"/>
        <end position="133"/>
    </location>
</feature>
<gene>
    <name evidence="3" type="ORF">AMTR_s00138p00111510</name>
</gene>
<protein>
    <submittedName>
        <fullName evidence="3">Uncharacterized protein</fullName>
    </submittedName>
</protein>
<keyword evidence="4" id="KW-1185">Reference proteome</keyword>
<evidence type="ECO:0000256" key="1">
    <source>
        <dbReference type="SAM" id="MobiDB-lite"/>
    </source>
</evidence>
<dbReference type="Proteomes" id="UP000017836">
    <property type="component" value="Unassembled WGS sequence"/>
</dbReference>
<accession>W1NFB6</accession>
<organism evidence="3 4">
    <name type="scientific">Amborella trichopoda</name>
    <dbReference type="NCBI Taxonomy" id="13333"/>
    <lineage>
        <taxon>Eukaryota</taxon>
        <taxon>Viridiplantae</taxon>
        <taxon>Streptophyta</taxon>
        <taxon>Embryophyta</taxon>
        <taxon>Tracheophyta</taxon>
        <taxon>Spermatophyta</taxon>
        <taxon>Magnoliopsida</taxon>
        <taxon>Amborellales</taxon>
        <taxon>Amborellaceae</taxon>
        <taxon>Amborella</taxon>
    </lineage>
</organism>